<organism evidence="2 3">
    <name type="scientific">Sphingobium subterraneum</name>
    <dbReference type="NCBI Taxonomy" id="627688"/>
    <lineage>
        <taxon>Bacteria</taxon>
        <taxon>Pseudomonadati</taxon>
        <taxon>Pseudomonadota</taxon>
        <taxon>Alphaproteobacteria</taxon>
        <taxon>Sphingomonadales</taxon>
        <taxon>Sphingomonadaceae</taxon>
        <taxon>Sphingobium</taxon>
    </lineage>
</organism>
<gene>
    <name evidence="2" type="ORF">FHS92_001827</name>
</gene>
<comment type="caution">
    <text evidence="2">The sequence shown here is derived from an EMBL/GenBank/DDBJ whole genome shotgun (WGS) entry which is preliminary data.</text>
</comment>
<evidence type="ECO:0000313" key="3">
    <source>
        <dbReference type="Proteomes" id="UP000552700"/>
    </source>
</evidence>
<dbReference type="PANTHER" id="PTHR30399:SF1">
    <property type="entry name" value="UTP PYROPHOSPHATASE"/>
    <property type="match status" value="1"/>
</dbReference>
<dbReference type="AlphaFoldDB" id="A0A841J6D2"/>
<dbReference type="PANTHER" id="PTHR30399">
    <property type="entry name" value="UNCHARACTERIZED PROTEIN YGJP"/>
    <property type="match status" value="1"/>
</dbReference>
<proteinExistence type="predicted"/>
<evidence type="ECO:0000259" key="1">
    <source>
        <dbReference type="Pfam" id="PF01863"/>
    </source>
</evidence>
<dbReference type="Pfam" id="PF01863">
    <property type="entry name" value="YgjP-like"/>
    <property type="match status" value="1"/>
</dbReference>
<name>A0A841J6D2_9SPHN</name>
<dbReference type="CDD" id="cd07344">
    <property type="entry name" value="M48_yhfN_like"/>
    <property type="match status" value="1"/>
</dbReference>
<accession>A0A841J6D2</accession>
<dbReference type="RefSeq" id="WP_246351884.1">
    <property type="nucleotide sequence ID" value="NZ_JACIJP010000002.1"/>
</dbReference>
<dbReference type="Proteomes" id="UP000552700">
    <property type="component" value="Unassembled WGS sequence"/>
</dbReference>
<dbReference type="Gene3D" id="3.30.2010.10">
    <property type="entry name" value="Metalloproteases ('zincins'), catalytic domain"/>
    <property type="match status" value="1"/>
</dbReference>
<protein>
    <recommendedName>
        <fullName evidence="1">YgjP-like metallopeptidase domain-containing protein</fullName>
    </recommendedName>
</protein>
<sequence length="258" mass="28734">MSTGRSRPLRSQGVALRPETLPSGAFADVIAVDGIEFPVEVRRYAASRGYRLRMDSARHMLRLSIPQRGNVERALAWARDQQDWLRRQCERTDNRVPLVDGARFPVEGHEVALCWLAGAPRAPRLEGGRLIVGGPQESIGRRAVRWLKAHARDVLTRETLALAGQHGLDVTSVAIGDPRSRWGSCTSDGAIRYSWRLILAPVHVRRATVAHEVAHLLHMDHSPDFHAAHARLFGEDPGPAREWLRRHGAALHGITDQT</sequence>
<dbReference type="EMBL" id="JACIJP010000002">
    <property type="protein sequence ID" value="MBB6124098.1"/>
    <property type="molecule type" value="Genomic_DNA"/>
</dbReference>
<dbReference type="InterPro" id="IPR053136">
    <property type="entry name" value="UTP_pyrophosphatase-like"/>
</dbReference>
<reference evidence="2 3" key="1">
    <citation type="submission" date="2020-08" db="EMBL/GenBank/DDBJ databases">
        <title>Genomic Encyclopedia of Type Strains, Phase IV (KMG-IV): sequencing the most valuable type-strain genomes for metagenomic binning, comparative biology and taxonomic classification.</title>
        <authorList>
            <person name="Goeker M."/>
        </authorList>
    </citation>
    <scope>NUCLEOTIDE SEQUENCE [LARGE SCALE GENOMIC DNA]</scope>
    <source>
        <strain evidence="2 3">DSM 102255</strain>
    </source>
</reference>
<dbReference type="InterPro" id="IPR002725">
    <property type="entry name" value="YgjP-like_metallopeptidase"/>
</dbReference>
<keyword evidence="3" id="KW-1185">Reference proteome</keyword>
<feature type="domain" description="YgjP-like metallopeptidase" evidence="1">
    <location>
        <begin position="51"/>
        <end position="247"/>
    </location>
</feature>
<evidence type="ECO:0000313" key="2">
    <source>
        <dbReference type="EMBL" id="MBB6124098.1"/>
    </source>
</evidence>